<evidence type="ECO:0000313" key="1">
    <source>
        <dbReference type="EMBL" id="KAI9896960.1"/>
    </source>
</evidence>
<evidence type="ECO:0000313" key="2">
    <source>
        <dbReference type="Proteomes" id="UP001163324"/>
    </source>
</evidence>
<keyword evidence="2" id="KW-1185">Reference proteome</keyword>
<dbReference type="EMBL" id="CM047947">
    <property type="protein sequence ID" value="KAI9896960.1"/>
    <property type="molecule type" value="Genomic_DNA"/>
</dbReference>
<proteinExistence type="predicted"/>
<comment type="caution">
    <text evidence="1">The sequence shown here is derived from an EMBL/GenBank/DDBJ whole genome shotgun (WGS) entry which is preliminary data.</text>
</comment>
<accession>A0ACC0US54</accession>
<dbReference type="Proteomes" id="UP001163324">
    <property type="component" value="Chromosome 8"/>
</dbReference>
<name>A0ACC0US54_9HYPO</name>
<organism evidence="1 2">
    <name type="scientific">Trichothecium roseum</name>
    <dbReference type="NCBI Taxonomy" id="47278"/>
    <lineage>
        <taxon>Eukaryota</taxon>
        <taxon>Fungi</taxon>
        <taxon>Dikarya</taxon>
        <taxon>Ascomycota</taxon>
        <taxon>Pezizomycotina</taxon>
        <taxon>Sordariomycetes</taxon>
        <taxon>Hypocreomycetidae</taxon>
        <taxon>Hypocreales</taxon>
        <taxon>Hypocreales incertae sedis</taxon>
        <taxon>Trichothecium</taxon>
    </lineage>
</organism>
<protein>
    <submittedName>
        <fullName evidence="1">Uncharacterized protein</fullName>
    </submittedName>
</protein>
<reference evidence="1" key="1">
    <citation type="submission" date="2022-10" db="EMBL/GenBank/DDBJ databases">
        <title>Complete Genome of Trichothecium roseum strain YXFP-22015, a Plant Pathogen Isolated from Citrus.</title>
        <authorList>
            <person name="Wang Y."/>
            <person name="Zhu L."/>
        </authorList>
    </citation>
    <scope>NUCLEOTIDE SEQUENCE</scope>
    <source>
        <strain evidence="1">YXFP-22015</strain>
    </source>
</reference>
<gene>
    <name evidence="1" type="ORF">N3K66_007982</name>
</gene>
<sequence>MKTTYVLAALSAICAVEAASAPSGMSTIICSACPPAPTSTADDMVTRSDEPVTPCTAPTLSVIPNNPSATDSSTAVGTGGMPTSTGLPVAPTDVPIAAGSRMVGSLGAAVALGAAAVYIM</sequence>